<protein>
    <submittedName>
        <fullName evidence="1">DNA-deoxyinosine glycosylase</fullName>
    </submittedName>
</protein>
<evidence type="ECO:0000313" key="1">
    <source>
        <dbReference type="EMBL" id="TQC55108.1"/>
    </source>
</evidence>
<gene>
    <name evidence="1" type="ORF">FK492_24685</name>
</gene>
<feature type="non-terminal residue" evidence="1">
    <location>
        <position position="1"/>
    </location>
</feature>
<dbReference type="EMBL" id="VICF01000278">
    <property type="protein sequence ID" value="TQC55108.1"/>
    <property type="molecule type" value="Genomic_DNA"/>
</dbReference>
<proteinExistence type="predicted"/>
<keyword evidence="2" id="KW-1185">Reference proteome</keyword>
<evidence type="ECO:0000313" key="2">
    <source>
        <dbReference type="Proteomes" id="UP000319715"/>
    </source>
</evidence>
<name>A0ABY2ZQT0_9GAMM</name>
<reference evidence="1 2" key="1">
    <citation type="submission" date="2019-06" db="EMBL/GenBank/DDBJ databases">
        <title>Pantoea dispersa Assembly.</title>
        <authorList>
            <person name="Wang J."/>
        </authorList>
    </citation>
    <scope>NUCLEOTIDE SEQUENCE [LARGE SCALE GENOMIC DNA]</scope>
    <source>
        <strain evidence="2">bio</strain>
    </source>
</reference>
<dbReference type="Proteomes" id="UP000319715">
    <property type="component" value="Unassembled WGS sequence"/>
</dbReference>
<accession>A0ABY2ZQT0</accession>
<organism evidence="1 2">
    <name type="scientific">Pantoea dispersa</name>
    <dbReference type="NCBI Taxonomy" id="59814"/>
    <lineage>
        <taxon>Bacteria</taxon>
        <taxon>Pseudomonadati</taxon>
        <taxon>Pseudomonadota</taxon>
        <taxon>Gammaproteobacteria</taxon>
        <taxon>Enterobacterales</taxon>
        <taxon>Erwiniaceae</taxon>
        <taxon>Pantoea</taxon>
    </lineage>
</organism>
<comment type="caution">
    <text evidence="1">The sequence shown here is derived from an EMBL/GenBank/DDBJ whole genome shotgun (WGS) entry which is preliminary data.</text>
</comment>
<sequence length="26" mass="2979">AAFAWPRLLQAWSPLQQWLRAPAADD</sequence>